<keyword evidence="8 15" id="KW-0210">Decarboxylase</keyword>
<evidence type="ECO:0000313" key="20">
    <source>
        <dbReference type="Proteomes" id="UP000054064"/>
    </source>
</evidence>
<dbReference type="AlphaFoldDB" id="A0A091HHH3"/>
<dbReference type="EC" id="4.1.1.37" evidence="5 15"/>
<sequence length="374" mass="41678">CPLVCSPKGFPRLKNDMFLRAARGEETEHTPVWCMRQAGRYLPEFRETRAAQDFFTTCRSPKLCCELTLQPLRRFPLDAAIIFSDILVVPQALGMEVVMVPGKGPTFTEPLKEVEDLLKLRQKVDVTAELGYVFQAITLTRHSLEGRVPLIGFSGAPWTLMSYMVEGGGSNTMAKAKSWLYPKAKSWLSRPPEASHRLLRLLADVVTDYLVGQVAAGAQALQLFESHAGHLGPEQFQDFALPYIRDIAQAVKRKLKEGALPLVPMIIFAKDAHYALHDLARAGYEVVGLDWTIRPQEARAQTGKDVTLQGNLDPCALYAPKEKIGELVKKMLEGFGTQRYIANLGHGLYPDMDPEHVGAFVEAVHAHSRHINKH</sequence>
<dbReference type="InterPro" id="IPR006361">
    <property type="entry name" value="Uroporphyrinogen_deCO2ase_HemE"/>
</dbReference>
<feature type="domain" description="Uroporphyrinogen decarboxylase (URO-D)" evidence="17">
    <location>
        <begin position="31"/>
        <end position="40"/>
    </location>
</feature>
<evidence type="ECO:0000256" key="15">
    <source>
        <dbReference type="RuleBase" id="RU000554"/>
    </source>
</evidence>
<comment type="subcellular location">
    <subcellularLocation>
        <location evidence="1">Cytoplasm</location>
        <location evidence="1">Cytosol</location>
    </subcellularLocation>
</comment>
<evidence type="ECO:0000256" key="11">
    <source>
        <dbReference type="ARBA" id="ARBA00023244"/>
    </source>
</evidence>
<evidence type="ECO:0000256" key="13">
    <source>
        <dbReference type="ARBA" id="ARBA00047341"/>
    </source>
</evidence>
<name>A0A091HHH3_BUCRH</name>
<evidence type="ECO:0000256" key="9">
    <source>
        <dbReference type="ARBA" id="ARBA00023133"/>
    </source>
</evidence>
<keyword evidence="11 15" id="KW-0627">Porphyrin biosynthesis</keyword>
<dbReference type="Proteomes" id="UP000054064">
    <property type="component" value="Unassembled WGS sequence"/>
</dbReference>
<keyword evidence="10 15" id="KW-0456">Lyase</keyword>
<evidence type="ECO:0000259" key="17">
    <source>
        <dbReference type="PROSITE" id="PS00906"/>
    </source>
</evidence>
<organism evidence="19 20">
    <name type="scientific">Buceros rhinoceros silvestris</name>
    <dbReference type="NCBI Taxonomy" id="175836"/>
    <lineage>
        <taxon>Eukaryota</taxon>
        <taxon>Metazoa</taxon>
        <taxon>Chordata</taxon>
        <taxon>Craniata</taxon>
        <taxon>Vertebrata</taxon>
        <taxon>Euteleostomi</taxon>
        <taxon>Archelosauria</taxon>
        <taxon>Archosauria</taxon>
        <taxon>Dinosauria</taxon>
        <taxon>Saurischia</taxon>
        <taxon>Theropoda</taxon>
        <taxon>Coelurosauria</taxon>
        <taxon>Aves</taxon>
        <taxon>Neognathae</taxon>
        <taxon>Neoaves</taxon>
        <taxon>Telluraves</taxon>
        <taxon>Coraciimorphae</taxon>
        <taxon>Bucerotiformes</taxon>
        <taxon>Bucerotidae</taxon>
        <taxon>Buceros</taxon>
    </lineage>
</organism>
<feature type="non-terminal residue" evidence="19">
    <location>
        <position position="1"/>
    </location>
</feature>
<dbReference type="PANTHER" id="PTHR21091">
    <property type="entry name" value="METHYLTETRAHYDROFOLATE:HOMOCYSTEINE METHYLTRANSFERASE RELATED"/>
    <property type="match status" value="1"/>
</dbReference>
<evidence type="ECO:0000256" key="4">
    <source>
        <dbReference type="ARBA" id="ARBA00011738"/>
    </source>
</evidence>
<dbReference type="FunFam" id="3.20.20.210:FF:000008">
    <property type="entry name" value="Uroporphyrinogen decarboxylase"/>
    <property type="match status" value="1"/>
</dbReference>
<evidence type="ECO:0000259" key="18">
    <source>
        <dbReference type="PROSITE" id="PS00907"/>
    </source>
</evidence>
<comment type="subunit">
    <text evidence="4">Homodimer.</text>
</comment>
<comment type="pathway">
    <text evidence="2 15">Porphyrin-containing compound metabolism; protoporphyrin-IX biosynthesis; coproporphyrinogen-III from 5-aminolevulinate: step 4/4.</text>
</comment>
<gene>
    <name evidence="19" type="ORF">N320_06658</name>
</gene>
<dbReference type="HAMAP" id="MF_00218">
    <property type="entry name" value="URO_D"/>
    <property type="match status" value="1"/>
</dbReference>
<dbReference type="GO" id="GO:0005829">
    <property type="term" value="C:cytosol"/>
    <property type="evidence" value="ECO:0007669"/>
    <property type="project" value="UniProtKB-SubCell"/>
</dbReference>
<accession>A0A091HHH3</accession>
<keyword evidence="9" id="KW-0350">Heme biosynthesis</keyword>
<feature type="non-terminal residue" evidence="19">
    <location>
        <position position="374"/>
    </location>
</feature>
<evidence type="ECO:0000256" key="7">
    <source>
        <dbReference type="ARBA" id="ARBA00022490"/>
    </source>
</evidence>
<dbReference type="InterPro" id="IPR038071">
    <property type="entry name" value="UROD/MetE-like_sf"/>
</dbReference>
<dbReference type="GO" id="GO:0004853">
    <property type="term" value="F:uroporphyrinogen decarboxylase activity"/>
    <property type="evidence" value="ECO:0007669"/>
    <property type="project" value="UniProtKB-EC"/>
</dbReference>
<keyword evidence="20" id="KW-1185">Reference proteome</keyword>
<dbReference type="NCBIfam" id="TIGR01464">
    <property type="entry name" value="hemE"/>
    <property type="match status" value="1"/>
</dbReference>
<protein>
    <recommendedName>
        <fullName evidence="6 15">Uroporphyrinogen decarboxylase</fullName>
        <ecNumber evidence="5 15">4.1.1.37</ecNumber>
    </recommendedName>
</protein>
<evidence type="ECO:0000256" key="16">
    <source>
        <dbReference type="RuleBase" id="RU004169"/>
    </source>
</evidence>
<evidence type="ECO:0000313" key="19">
    <source>
        <dbReference type="EMBL" id="KFO94277.1"/>
    </source>
</evidence>
<evidence type="ECO:0000256" key="10">
    <source>
        <dbReference type="ARBA" id="ARBA00023239"/>
    </source>
</evidence>
<comment type="similarity">
    <text evidence="3 16">Belongs to the uroporphyrinogen decarboxylase family.</text>
</comment>
<feature type="domain" description="Uroporphyrinogen decarboxylase (URO-D)" evidence="18">
    <location>
        <begin position="151"/>
        <end position="167"/>
    </location>
</feature>
<evidence type="ECO:0000256" key="5">
    <source>
        <dbReference type="ARBA" id="ARBA00012288"/>
    </source>
</evidence>
<dbReference type="SUPFAM" id="SSF51726">
    <property type="entry name" value="UROD/MetE-like"/>
    <property type="match status" value="1"/>
</dbReference>
<dbReference type="InterPro" id="IPR000257">
    <property type="entry name" value="Uroporphyrinogen_deCOase"/>
</dbReference>
<evidence type="ECO:0000256" key="14">
    <source>
        <dbReference type="ARBA" id="ARBA00048411"/>
    </source>
</evidence>
<keyword evidence="7" id="KW-0963">Cytoplasm</keyword>
<dbReference type="Gene3D" id="3.20.20.210">
    <property type="match status" value="1"/>
</dbReference>
<dbReference type="EMBL" id="KL535490">
    <property type="protein sequence ID" value="KFO94277.1"/>
    <property type="molecule type" value="Genomic_DNA"/>
</dbReference>
<dbReference type="UniPathway" id="UPA00251">
    <property type="reaction ID" value="UER00321"/>
</dbReference>
<dbReference type="PANTHER" id="PTHR21091:SF169">
    <property type="entry name" value="UROPORPHYRINOGEN DECARBOXYLASE"/>
    <property type="match status" value="1"/>
</dbReference>
<comment type="catalytic activity">
    <reaction evidence="14">
        <text>uroporphyrinogen III + 4 H(+) = coproporphyrinogen III + 4 CO2</text>
        <dbReference type="Rhea" id="RHEA:19865"/>
        <dbReference type="ChEBI" id="CHEBI:15378"/>
        <dbReference type="ChEBI" id="CHEBI:16526"/>
        <dbReference type="ChEBI" id="CHEBI:57308"/>
        <dbReference type="ChEBI" id="CHEBI:57309"/>
        <dbReference type="EC" id="4.1.1.37"/>
    </reaction>
    <physiologicalReaction direction="left-to-right" evidence="14">
        <dbReference type="Rhea" id="RHEA:19866"/>
    </physiologicalReaction>
</comment>
<evidence type="ECO:0000256" key="1">
    <source>
        <dbReference type="ARBA" id="ARBA00004514"/>
    </source>
</evidence>
<evidence type="ECO:0000256" key="8">
    <source>
        <dbReference type="ARBA" id="ARBA00022793"/>
    </source>
</evidence>
<proteinExistence type="inferred from homology"/>
<evidence type="ECO:0000256" key="12">
    <source>
        <dbReference type="ARBA" id="ARBA00045708"/>
    </source>
</evidence>
<evidence type="ECO:0000256" key="3">
    <source>
        <dbReference type="ARBA" id="ARBA00009935"/>
    </source>
</evidence>
<comment type="catalytic activity">
    <reaction evidence="13">
        <text>uroporphyrinogen I + 4 H(+) = coproporphyrinogen I + 4 CO2</text>
        <dbReference type="Rhea" id="RHEA:31239"/>
        <dbReference type="ChEBI" id="CHEBI:15378"/>
        <dbReference type="ChEBI" id="CHEBI:16526"/>
        <dbReference type="ChEBI" id="CHEBI:62626"/>
        <dbReference type="ChEBI" id="CHEBI:62631"/>
    </reaction>
    <physiologicalReaction direction="left-to-right" evidence="13">
        <dbReference type="Rhea" id="RHEA:31240"/>
    </physiologicalReaction>
</comment>
<comment type="function">
    <text evidence="12">Catalyzes the sequential decarboxylation of the four acetate side chains of uroporphyrinogen to form coproporphyrinogen and participates in the fifth step in the heme biosynthetic pathway. Isomer I or isomer III of uroporphyrinogen may serve as substrate, but only coproporphyrinogen III can ultimately be converted to heme. In vitro also decarboxylates pentacarboxylate porphyrinogen I.</text>
</comment>
<dbReference type="PROSITE" id="PS00906">
    <property type="entry name" value="UROD_1"/>
    <property type="match status" value="1"/>
</dbReference>
<dbReference type="PROSITE" id="PS00907">
    <property type="entry name" value="UROD_2"/>
    <property type="match status" value="1"/>
</dbReference>
<reference evidence="19 20" key="1">
    <citation type="submission" date="2014-04" db="EMBL/GenBank/DDBJ databases">
        <title>Genome evolution of avian class.</title>
        <authorList>
            <person name="Zhang G."/>
            <person name="Li C."/>
        </authorList>
    </citation>
    <scope>NUCLEOTIDE SEQUENCE [LARGE SCALE GENOMIC DNA]</scope>
    <source>
        <strain evidence="19">BGI_N320</strain>
    </source>
</reference>
<dbReference type="Pfam" id="PF01208">
    <property type="entry name" value="URO-D"/>
    <property type="match status" value="1"/>
</dbReference>
<evidence type="ECO:0000256" key="2">
    <source>
        <dbReference type="ARBA" id="ARBA00004804"/>
    </source>
</evidence>
<dbReference type="GO" id="GO:0006782">
    <property type="term" value="P:protoporphyrinogen IX biosynthetic process"/>
    <property type="evidence" value="ECO:0007669"/>
    <property type="project" value="UniProtKB-UniPathway"/>
</dbReference>
<dbReference type="CDD" id="cd00717">
    <property type="entry name" value="URO-D"/>
    <property type="match status" value="1"/>
</dbReference>
<evidence type="ECO:0000256" key="6">
    <source>
        <dbReference type="ARBA" id="ARBA00014308"/>
    </source>
</evidence>